<reference evidence="1 2" key="1">
    <citation type="submission" date="2015-09" db="EMBL/GenBank/DDBJ databases">
        <title>Atta colombica WGS genome.</title>
        <authorList>
            <person name="Nygaard S."/>
            <person name="Hu H."/>
            <person name="Boomsma J."/>
            <person name="Zhang G."/>
        </authorList>
    </citation>
    <scope>NUCLEOTIDE SEQUENCE [LARGE SCALE GENOMIC DNA]</scope>
    <source>
        <strain evidence="1">Treedump-2</strain>
        <tissue evidence="1">Whole body</tissue>
    </source>
</reference>
<evidence type="ECO:0000313" key="2">
    <source>
        <dbReference type="Proteomes" id="UP000078540"/>
    </source>
</evidence>
<organism evidence="1 2">
    <name type="scientific">Atta colombica</name>
    <dbReference type="NCBI Taxonomy" id="520822"/>
    <lineage>
        <taxon>Eukaryota</taxon>
        <taxon>Metazoa</taxon>
        <taxon>Ecdysozoa</taxon>
        <taxon>Arthropoda</taxon>
        <taxon>Hexapoda</taxon>
        <taxon>Insecta</taxon>
        <taxon>Pterygota</taxon>
        <taxon>Neoptera</taxon>
        <taxon>Endopterygota</taxon>
        <taxon>Hymenoptera</taxon>
        <taxon>Apocrita</taxon>
        <taxon>Aculeata</taxon>
        <taxon>Formicoidea</taxon>
        <taxon>Formicidae</taxon>
        <taxon>Myrmicinae</taxon>
        <taxon>Atta</taxon>
    </lineage>
</organism>
<name>A0A195B008_9HYME</name>
<gene>
    <name evidence="1" type="ORF">ALC53_12033</name>
</gene>
<protein>
    <submittedName>
        <fullName evidence="1">Uncharacterized protein</fullName>
    </submittedName>
</protein>
<evidence type="ECO:0000313" key="1">
    <source>
        <dbReference type="EMBL" id="KYM77539.1"/>
    </source>
</evidence>
<proteinExistence type="predicted"/>
<dbReference type="AlphaFoldDB" id="A0A195B008"/>
<dbReference type="Proteomes" id="UP000078540">
    <property type="component" value="Unassembled WGS sequence"/>
</dbReference>
<dbReference type="EMBL" id="KQ976697">
    <property type="protein sequence ID" value="KYM77539.1"/>
    <property type="molecule type" value="Genomic_DNA"/>
</dbReference>
<sequence>MYDIFEKFDIELEIDFSILMNECKGMNETIFLASPYITCHVAFNPTVLHSNIEYVPMVFSSTISRQRVLGRI</sequence>
<accession>A0A195B008</accession>
<keyword evidence="2" id="KW-1185">Reference proteome</keyword>